<comment type="caution">
    <text evidence="2">The sequence shown here is derived from an EMBL/GenBank/DDBJ whole genome shotgun (WGS) entry which is preliminary data.</text>
</comment>
<gene>
    <name evidence="2" type="ORF">Ahy_A04g021341</name>
</gene>
<dbReference type="Proteomes" id="UP000289738">
    <property type="component" value="Chromosome A04"/>
</dbReference>
<protein>
    <submittedName>
        <fullName evidence="2">Uncharacterized protein</fullName>
    </submittedName>
</protein>
<reference evidence="2 3" key="1">
    <citation type="submission" date="2019-01" db="EMBL/GenBank/DDBJ databases">
        <title>Sequencing of cultivated peanut Arachis hypogaea provides insights into genome evolution and oil improvement.</title>
        <authorList>
            <person name="Chen X."/>
        </authorList>
    </citation>
    <scope>NUCLEOTIDE SEQUENCE [LARGE SCALE GENOMIC DNA]</scope>
    <source>
        <strain evidence="3">cv. Fuhuasheng</strain>
        <tissue evidence="2">Leaves</tissue>
    </source>
</reference>
<sequence>MAAVGYDGDQELEHEHRPRWQQLYQRPREIEREEKREKVNSHRIRNPEIDPLPAHSSRRRRLRSLVAESSTATATAGDGRCSCFFPNDGKGSALGDGDTENADPA</sequence>
<evidence type="ECO:0000256" key="1">
    <source>
        <dbReference type="SAM" id="MobiDB-lite"/>
    </source>
</evidence>
<feature type="region of interest" description="Disordered" evidence="1">
    <location>
        <begin position="1"/>
        <end position="105"/>
    </location>
</feature>
<evidence type="ECO:0000313" key="3">
    <source>
        <dbReference type="Proteomes" id="UP000289738"/>
    </source>
</evidence>
<name>A0A445DKH1_ARAHY</name>
<keyword evidence="3" id="KW-1185">Reference proteome</keyword>
<feature type="compositionally biased region" description="Basic and acidic residues" evidence="1">
    <location>
        <begin position="26"/>
        <end position="48"/>
    </location>
</feature>
<organism evidence="2 3">
    <name type="scientific">Arachis hypogaea</name>
    <name type="common">Peanut</name>
    <dbReference type="NCBI Taxonomy" id="3818"/>
    <lineage>
        <taxon>Eukaryota</taxon>
        <taxon>Viridiplantae</taxon>
        <taxon>Streptophyta</taxon>
        <taxon>Embryophyta</taxon>
        <taxon>Tracheophyta</taxon>
        <taxon>Spermatophyta</taxon>
        <taxon>Magnoliopsida</taxon>
        <taxon>eudicotyledons</taxon>
        <taxon>Gunneridae</taxon>
        <taxon>Pentapetalae</taxon>
        <taxon>rosids</taxon>
        <taxon>fabids</taxon>
        <taxon>Fabales</taxon>
        <taxon>Fabaceae</taxon>
        <taxon>Papilionoideae</taxon>
        <taxon>50 kb inversion clade</taxon>
        <taxon>dalbergioids sensu lato</taxon>
        <taxon>Dalbergieae</taxon>
        <taxon>Pterocarpus clade</taxon>
        <taxon>Arachis</taxon>
    </lineage>
</organism>
<proteinExistence type="predicted"/>
<dbReference type="AlphaFoldDB" id="A0A445DKH1"/>
<dbReference type="EMBL" id="SDMP01000004">
    <property type="protein sequence ID" value="RYR63526.1"/>
    <property type="molecule type" value="Genomic_DNA"/>
</dbReference>
<accession>A0A445DKH1</accession>
<evidence type="ECO:0000313" key="2">
    <source>
        <dbReference type="EMBL" id="RYR63526.1"/>
    </source>
</evidence>